<sequence>MTMSDDYIHTEDPGFEDFVKRELDGLAFRADEHGICLDCLTDRVIVEMVASLTRAGISARDILSMVLDGIDLAQFPLDEDEENGPARRMH</sequence>
<protein>
    <submittedName>
        <fullName evidence="1">Uncharacterized protein</fullName>
    </submittedName>
</protein>
<name>A0A238IVR2_9RHOB</name>
<evidence type="ECO:0000313" key="2">
    <source>
        <dbReference type="Proteomes" id="UP000201838"/>
    </source>
</evidence>
<reference evidence="1 2" key="1">
    <citation type="submission" date="2017-05" db="EMBL/GenBank/DDBJ databases">
        <authorList>
            <person name="Song R."/>
            <person name="Chenine A.L."/>
            <person name="Ruprecht R.M."/>
        </authorList>
    </citation>
    <scope>NUCLEOTIDE SEQUENCE [LARGE SCALE GENOMIC DNA]</scope>
    <source>
        <strain evidence="1 2">CECT 8489</strain>
    </source>
</reference>
<organism evidence="1 2">
    <name type="scientific">Boseongicola aestuarii</name>
    <dbReference type="NCBI Taxonomy" id="1470561"/>
    <lineage>
        <taxon>Bacteria</taxon>
        <taxon>Pseudomonadati</taxon>
        <taxon>Pseudomonadota</taxon>
        <taxon>Alphaproteobacteria</taxon>
        <taxon>Rhodobacterales</taxon>
        <taxon>Paracoccaceae</taxon>
        <taxon>Boseongicola</taxon>
    </lineage>
</organism>
<proteinExistence type="predicted"/>
<keyword evidence="2" id="KW-1185">Reference proteome</keyword>
<dbReference type="AlphaFoldDB" id="A0A238IVR2"/>
<dbReference type="Proteomes" id="UP000201838">
    <property type="component" value="Unassembled WGS sequence"/>
</dbReference>
<accession>A0A238IVR2</accession>
<gene>
    <name evidence="1" type="ORF">BOA8489_00584</name>
</gene>
<dbReference type="EMBL" id="FXXQ01000001">
    <property type="protein sequence ID" value="SMX22487.1"/>
    <property type="molecule type" value="Genomic_DNA"/>
</dbReference>
<evidence type="ECO:0000313" key="1">
    <source>
        <dbReference type="EMBL" id="SMX22487.1"/>
    </source>
</evidence>